<feature type="domain" description="S-adenosylmethionine synthetase C-terminal" evidence="9">
    <location>
        <begin position="215"/>
        <end position="333"/>
    </location>
</feature>
<proteinExistence type="predicted"/>
<dbReference type="InterPro" id="IPR002133">
    <property type="entry name" value="S-AdoMet_synthetase"/>
</dbReference>
<accession>A0A940I9U3</accession>
<dbReference type="Pfam" id="PF02773">
    <property type="entry name" value="S-AdoMet_synt_C"/>
    <property type="match status" value="1"/>
</dbReference>
<comment type="caution">
    <text evidence="10">The sequence shown here is derived from an EMBL/GenBank/DDBJ whole genome shotgun (WGS) entry which is preliminary data.</text>
</comment>
<protein>
    <submittedName>
        <fullName evidence="10">Methionine adenosyltransferase domain-containing protein</fullName>
    </submittedName>
</protein>
<dbReference type="Proteomes" id="UP000721442">
    <property type="component" value="Unassembled WGS sequence"/>
</dbReference>
<dbReference type="EMBL" id="JADINE010000015">
    <property type="protein sequence ID" value="MBO8407025.1"/>
    <property type="molecule type" value="Genomic_DNA"/>
</dbReference>
<evidence type="ECO:0000256" key="2">
    <source>
        <dbReference type="ARBA" id="ARBA00022679"/>
    </source>
</evidence>
<keyword evidence="2" id="KW-0808">Transferase</keyword>
<dbReference type="AlphaFoldDB" id="A0A940I9U3"/>
<keyword evidence="1" id="KW-0554">One-carbon metabolism</keyword>
<reference evidence="10" key="1">
    <citation type="submission" date="2020-10" db="EMBL/GenBank/DDBJ databases">
        <authorList>
            <person name="Gilroy R."/>
        </authorList>
    </citation>
    <scope>NUCLEOTIDE SEQUENCE</scope>
    <source>
        <strain evidence="10">B1-16210</strain>
    </source>
</reference>
<evidence type="ECO:0000313" key="10">
    <source>
        <dbReference type="EMBL" id="MBO8407025.1"/>
    </source>
</evidence>
<dbReference type="Pfam" id="PF00438">
    <property type="entry name" value="S-AdoMet_synt_N"/>
    <property type="match status" value="1"/>
</dbReference>
<dbReference type="PANTHER" id="PTHR11964">
    <property type="entry name" value="S-ADENOSYLMETHIONINE SYNTHETASE"/>
    <property type="match status" value="1"/>
</dbReference>
<sequence>MQKTAEAVSLGHPDKTADYISCYILDRMLEQDKDVKYAAEVLIKDNSVVLGGEISGDVSFEHLPKYIKQALAEIGYDERYASVWGDFAVNPNKLNIINLMGVQSSDISRGVKADGWGDQGVFVGYACRGENNLNQELFLAKKLNDALYEKARKSDNWGLDIKTQITMNDNVIETAIVAIPMLQDEDLTDFIVSVLGTRPRNIIVNGTGRYTYHSTVADCGVTGRKLACDFYSTACPIGGGSPWTKDPSKADLTLNVYARILACENLADNDECFVYLSSCIGRTELPSGLIKTIKHGVVSYQNLWINHRPSTLIKALGLDKPIYTRLCKMGISGVTPQNSHISLQI</sequence>
<keyword evidence="3" id="KW-0479">Metal-binding</keyword>
<evidence type="ECO:0000256" key="3">
    <source>
        <dbReference type="ARBA" id="ARBA00022723"/>
    </source>
</evidence>
<feature type="domain" description="S-adenosylmethionine synthetase N-terminal" evidence="8">
    <location>
        <begin position="4"/>
        <end position="81"/>
    </location>
</feature>
<dbReference type="GO" id="GO:0006730">
    <property type="term" value="P:one-carbon metabolic process"/>
    <property type="evidence" value="ECO:0007669"/>
    <property type="project" value="UniProtKB-KW"/>
</dbReference>
<dbReference type="GO" id="GO:0004478">
    <property type="term" value="F:methionine adenosyltransferase activity"/>
    <property type="evidence" value="ECO:0007669"/>
    <property type="project" value="InterPro"/>
</dbReference>
<dbReference type="InterPro" id="IPR022630">
    <property type="entry name" value="S-AdoMet_synt_C"/>
</dbReference>
<evidence type="ECO:0000256" key="5">
    <source>
        <dbReference type="ARBA" id="ARBA00022840"/>
    </source>
</evidence>
<evidence type="ECO:0000313" key="11">
    <source>
        <dbReference type="Proteomes" id="UP000721442"/>
    </source>
</evidence>
<evidence type="ECO:0000256" key="4">
    <source>
        <dbReference type="ARBA" id="ARBA00022741"/>
    </source>
</evidence>
<keyword evidence="4" id="KW-0547">Nucleotide-binding</keyword>
<reference evidence="10" key="2">
    <citation type="journal article" date="2021" name="PeerJ">
        <title>Extensive microbial diversity within the chicken gut microbiome revealed by metagenomics and culture.</title>
        <authorList>
            <person name="Gilroy R."/>
            <person name="Ravi A."/>
            <person name="Getino M."/>
            <person name="Pursley I."/>
            <person name="Horton D.L."/>
            <person name="Alikhan N.F."/>
            <person name="Baker D."/>
            <person name="Gharbi K."/>
            <person name="Hall N."/>
            <person name="Watson M."/>
            <person name="Adriaenssens E.M."/>
            <person name="Foster-Nyarko E."/>
            <person name="Jarju S."/>
            <person name="Secka A."/>
            <person name="Antonio M."/>
            <person name="Oren A."/>
            <person name="Chaudhuri R.R."/>
            <person name="La Ragione R."/>
            <person name="Hildebrand F."/>
            <person name="Pallen M.J."/>
        </authorList>
    </citation>
    <scope>NUCLEOTIDE SEQUENCE</scope>
    <source>
        <strain evidence="10">B1-16210</strain>
    </source>
</reference>
<evidence type="ECO:0000256" key="7">
    <source>
        <dbReference type="ARBA" id="ARBA00022958"/>
    </source>
</evidence>
<evidence type="ECO:0000256" key="6">
    <source>
        <dbReference type="ARBA" id="ARBA00022842"/>
    </source>
</evidence>
<dbReference type="GO" id="GO:0006556">
    <property type="term" value="P:S-adenosylmethionine biosynthetic process"/>
    <property type="evidence" value="ECO:0007669"/>
    <property type="project" value="InterPro"/>
</dbReference>
<name>A0A940I9U3_9PROT</name>
<organism evidence="10 11">
    <name type="scientific">Candidatus Enterousia excrementavium</name>
    <dbReference type="NCBI Taxonomy" id="2840789"/>
    <lineage>
        <taxon>Bacteria</taxon>
        <taxon>Pseudomonadati</taxon>
        <taxon>Pseudomonadota</taxon>
        <taxon>Alphaproteobacteria</taxon>
        <taxon>Candidatus Enterousia</taxon>
    </lineage>
</organism>
<dbReference type="GO" id="GO:0005524">
    <property type="term" value="F:ATP binding"/>
    <property type="evidence" value="ECO:0007669"/>
    <property type="project" value="UniProtKB-KW"/>
</dbReference>
<keyword evidence="6" id="KW-0460">Magnesium</keyword>
<keyword evidence="7" id="KW-0630">Potassium</keyword>
<dbReference type="InterPro" id="IPR022628">
    <property type="entry name" value="S-AdoMet_synt_N"/>
</dbReference>
<dbReference type="InterPro" id="IPR022636">
    <property type="entry name" value="S-AdoMet_synthetase_sfam"/>
</dbReference>
<dbReference type="Gene3D" id="3.30.300.10">
    <property type="match status" value="3"/>
</dbReference>
<dbReference type="SUPFAM" id="SSF55973">
    <property type="entry name" value="S-adenosylmethionine synthetase"/>
    <property type="match status" value="3"/>
</dbReference>
<evidence type="ECO:0000256" key="1">
    <source>
        <dbReference type="ARBA" id="ARBA00022563"/>
    </source>
</evidence>
<dbReference type="GO" id="GO:0046872">
    <property type="term" value="F:metal ion binding"/>
    <property type="evidence" value="ECO:0007669"/>
    <property type="project" value="UniProtKB-KW"/>
</dbReference>
<keyword evidence="5" id="KW-0067">ATP-binding</keyword>
<gene>
    <name evidence="10" type="ORF">IAC77_01020</name>
</gene>
<evidence type="ECO:0000259" key="8">
    <source>
        <dbReference type="Pfam" id="PF00438"/>
    </source>
</evidence>
<evidence type="ECO:0000259" key="9">
    <source>
        <dbReference type="Pfam" id="PF02773"/>
    </source>
</evidence>